<sequence length="387" mass="43922">MNDEKKQLRFPPRYRYMLIKIATLTLLFLVLFFIIGVYGLHATSSSKFCSSCHEMKPEYYTWKASTHSEVDCVKCHTEPGIKQIAKDKADGVIKGLRNEQVTTAAIIRMPKEILNSKCEKCHNMATREVSASGDIIIPHQQHTDKKIKCTQCHSNVAHGEIADRNMTFKTDYDKWDSKVGKAAMADLKFIRPKMETCMDCHIARKITTECSACHTTGMVPDSHKKADFKTKTHGIIAKTDLKDCNACHKYMSTATLEGYEEVSVIDKYLNQDSGQSNKNEHTYAKENTFCQACHKTRPASHTQSFIGSHGAQASKNEEKCYTCHEPNRSNTASDNTVNCSTCHQMKHRNNWRDRHPIPVENVKKPEARCYTCHAEKTCTSCHKSNKD</sequence>
<dbReference type="EMBL" id="ALAN01000165">
    <property type="protein sequence ID" value="ETI66183.1"/>
    <property type="molecule type" value="Genomic_DNA"/>
</dbReference>
<gene>
    <name evidence="10" type="ORF">BAVI_23939</name>
</gene>
<dbReference type="InterPro" id="IPR005126">
    <property type="entry name" value="NapC/NirT_cyt_c_N"/>
</dbReference>
<keyword evidence="2" id="KW-0813">Transport</keyword>
<keyword evidence="6" id="KW-0249">Electron transport</keyword>
<reference evidence="10 11" key="1">
    <citation type="journal article" date="2014" name="Environ. Microbiol.">
        <title>The nitrate-ammonifying and nosZ-carrying bacterium Bacillus vireti is a potent source and sink for nitric and nitrous oxide under high nitrate conditions.</title>
        <authorList>
            <person name="Mania D."/>
            <person name="Heylen K."/>
            <person name="van Spanning R.J."/>
            <person name="Frostegard A."/>
        </authorList>
    </citation>
    <scope>NUCLEOTIDE SEQUENCE [LARGE SCALE GENOMIC DNA]</scope>
    <source>
        <strain evidence="10 11">LMG 21834</strain>
    </source>
</reference>
<dbReference type="GO" id="GO:0046872">
    <property type="term" value="F:metal ion binding"/>
    <property type="evidence" value="ECO:0007669"/>
    <property type="project" value="UniProtKB-KW"/>
</dbReference>
<feature type="domain" description="NapC/NirT cytochrome c N-terminal" evidence="9">
    <location>
        <begin position="16"/>
        <end position="159"/>
    </location>
</feature>
<protein>
    <submittedName>
        <fullName evidence="10">NapC/NirT cytochrome c domain protein</fullName>
    </submittedName>
</protein>
<proteinExistence type="predicted"/>
<evidence type="ECO:0000256" key="4">
    <source>
        <dbReference type="ARBA" id="ARBA00022723"/>
    </source>
</evidence>
<evidence type="ECO:0000256" key="6">
    <source>
        <dbReference type="ARBA" id="ARBA00022982"/>
    </source>
</evidence>
<keyword evidence="8" id="KW-1133">Transmembrane helix</keyword>
<evidence type="ECO:0000256" key="1">
    <source>
        <dbReference type="ARBA" id="ARBA00004196"/>
    </source>
</evidence>
<keyword evidence="8" id="KW-0812">Transmembrane</keyword>
<accession>A0AB94IGE5</accession>
<evidence type="ECO:0000259" key="9">
    <source>
        <dbReference type="Pfam" id="PF03264"/>
    </source>
</evidence>
<name>A0AB94IGE5_9BACI</name>
<dbReference type="Gene3D" id="1.10.3820.10">
    <property type="entry name" value="Di-heme elbow motif domain"/>
    <property type="match status" value="1"/>
</dbReference>
<dbReference type="AlphaFoldDB" id="A0AB94IGE5"/>
<comment type="caution">
    <text evidence="10">The sequence shown here is derived from an EMBL/GenBank/DDBJ whole genome shotgun (WGS) entry which is preliminary data.</text>
</comment>
<evidence type="ECO:0000256" key="5">
    <source>
        <dbReference type="ARBA" id="ARBA00022729"/>
    </source>
</evidence>
<keyword evidence="4" id="KW-0479">Metal-binding</keyword>
<keyword evidence="7" id="KW-0408">Iron</keyword>
<keyword evidence="5" id="KW-0732">Signal</keyword>
<evidence type="ECO:0000313" key="11">
    <source>
        <dbReference type="Proteomes" id="UP000018877"/>
    </source>
</evidence>
<dbReference type="InterPro" id="IPR038266">
    <property type="entry name" value="NapC/NirT_cytc_sf"/>
</dbReference>
<comment type="subcellular location">
    <subcellularLocation>
        <location evidence="1">Cell envelope</location>
    </subcellularLocation>
</comment>
<organism evidence="10 11">
    <name type="scientific">Neobacillus vireti LMG 21834</name>
    <dbReference type="NCBI Taxonomy" id="1131730"/>
    <lineage>
        <taxon>Bacteria</taxon>
        <taxon>Bacillati</taxon>
        <taxon>Bacillota</taxon>
        <taxon>Bacilli</taxon>
        <taxon>Bacillales</taxon>
        <taxon>Bacillaceae</taxon>
        <taxon>Neobacillus</taxon>
    </lineage>
</organism>
<keyword evidence="3" id="KW-0349">Heme</keyword>
<dbReference type="InterPro" id="IPR036280">
    <property type="entry name" value="Multihaem_cyt_sf"/>
</dbReference>
<evidence type="ECO:0000256" key="8">
    <source>
        <dbReference type="SAM" id="Phobius"/>
    </source>
</evidence>
<dbReference type="SUPFAM" id="SSF48695">
    <property type="entry name" value="Multiheme cytochromes"/>
    <property type="match status" value="1"/>
</dbReference>
<dbReference type="RefSeq" id="WP_024030944.1">
    <property type="nucleotide sequence ID" value="NZ_ALAN01000165.1"/>
</dbReference>
<dbReference type="PANTHER" id="PTHR35038">
    <property type="entry name" value="DISSIMILATORY SULFITE REDUCTASE SIRA"/>
    <property type="match status" value="1"/>
</dbReference>
<evidence type="ECO:0000256" key="2">
    <source>
        <dbReference type="ARBA" id="ARBA00022448"/>
    </source>
</evidence>
<keyword evidence="11" id="KW-1185">Reference proteome</keyword>
<dbReference type="Proteomes" id="UP000018877">
    <property type="component" value="Unassembled WGS sequence"/>
</dbReference>
<evidence type="ECO:0000256" key="7">
    <source>
        <dbReference type="ARBA" id="ARBA00023004"/>
    </source>
</evidence>
<dbReference type="InterPro" id="IPR051829">
    <property type="entry name" value="Multiheme_Cytochr_ET"/>
</dbReference>
<evidence type="ECO:0000256" key="3">
    <source>
        <dbReference type="ARBA" id="ARBA00022617"/>
    </source>
</evidence>
<dbReference type="Pfam" id="PF03264">
    <property type="entry name" value="Cytochrom_NNT"/>
    <property type="match status" value="1"/>
</dbReference>
<keyword evidence="8" id="KW-0472">Membrane</keyword>
<feature type="transmembrane region" description="Helical" evidence="8">
    <location>
        <begin position="21"/>
        <end position="41"/>
    </location>
</feature>
<evidence type="ECO:0000313" key="10">
    <source>
        <dbReference type="EMBL" id="ETI66183.1"/>
    </source>
</evidence>
<dbReference type="GO" id="GO:0030313">
    <property type="term" value="C:cell envelope"/>
    <property type="evidence" value="ECO:0007669"/>
    <property type="project" value="UniProtKB-SubCell"/>
</dbReference>